<evidence type="ECO:0000256" key="6">
    <source>
        <dbReference type="ARBA" id="ARBA00061004"/>
    </source>
</evidence>
<keyword evidence="1 8" id="KW-0479">Metal-binding</keyword>
<evidence type="ECO:0000256" key="1">
    <source>
        <dbReference type="ARBA" id="ARBA00022723"/>
    </source>
</evidence>
<evidence type="ECO:0000256" key="5">
    <source>
        <dbReference type="ARBA" id="ARBA00023186"/>
    </source>
</evidence>
<dbReference type="InterPro" id="IPR008971">
    <property type="entry name" value="HSP40/DnaJ_pept-bd"/>
</dbReference>
<evidence type="ECO:0000256" key="4">
    <source>
        <dbReference type="ARBA" id="ARBA00022833"/>
    </source>
</evidence>
<feature type="binding site" evidence="8">
    <location>
        <position position="132"/>
    </location>
    <ligand>
        <name>Zn(2+)</name>
        <dbReference type="ChEBI" id="CHEBI:29105"/>
        <label>1</label>
    </ligand>
</feature>
<dbReference type="GO" id="GO:0005737">
    <property type="term" value="C:cytoplasm"/>
    <property type="evidence" value="ECO:0007669"/>
    <property type="project" value="UniProtKB-SubCell"/>
</dbReference>
<evidence type="ECO:0000256" key="9">
    <source>
        <dbReference type="PROSITE-ProRule" id="PRU00546"/>
    </source>
</evidence>
<keyword evidence="2 8" id="KW-0677">Repeat</keyword>
<gene>
    <name evidence="8" type="primary">dnaJ</name>
    <name evidence="11" type="ORF">UX20_C0023G0011</name>
</gene>
<sequence length="337" mass="35881">MKFGRVFAVWRTSIIRIKKAHQVLSDKEKRAQYDQYGSTFDQAGSQGGTGFGGFGSGSPFGGGFGNGGQGFEFDLGDIFGDVFGGGGARTRTRTRTARGADIHMDAELTFKDAAFGVEKQVSLYKQVACDVCLGAGAEPGSSLKKCKTCDGQGQVVTNQRTILGTFQSASVCNDCHGEGKRPEKACKHCGGNGVIKKHSEFSLKIPGGIDDGETIRVGGGGEAGAHGATPGDLYLTVHVKSDSRFERDGFNVHSTVTIQFAQAVLGDEVAVETLDGEVKMVIPEGTQPGQVFKLRERGIKQLRGSGRGDHLVRVEVSVPKKISRRQKELLQEFGSLS</sequence>
<feature type="binding site" evidence="8">
    <location>
        <position position="175"/>
    </location>
    <ligand>
        <name>Zn(2+)</name>
        <dbReference type="ChEBI" id="CHEBI:29105"/>
        <label>2</label>
    </ligand>
</feature>
<dbReference type="InterPro" id="IPR036410">
    <property type="entry name" value="HSP_DnaJ_Cys-rich_dom_sf"/>
</dbReference>
<dbReference type="InterPro" id="IPR036869">
    <property type="entry name" value="J_dom_sf"/>
</dbReference>
<keyword evidence="5 8" id="KW-0143">Chaperone</keyword>
<name>A0A0G1MYC3_9BACT</name>
<dbReference type="EMBL" id="LCLH01000023">
    <property type="protein sequence ID" value="KKU13386.1"/>
    <property type="molecule type" value="Genomic_DNA"/>
</dbReference>
<feature type="binding site" evidence="8">
    <location>
        <position position="172"/>
    </location>
    <ligand>
        <name>Zn(2+)</name>
        <dbReference type="ChEBI" id="CHEBI:29105"/>
        <label>2</label>
    </ligand>
</feature>
<feature type="binding site" evidence="8">
    <location>
        <position position="189"/>
    </location>
    <ligand>
        <name>Zn(2+)</name>
        <dbReference type="ChEBI" id="CHEBI:29105"/>
        <label>1</label>
    </ligand>
</feature>
<comment type="caution">
    <text evidence="11">The sequence shown here is derived from an EMBL/GenBank/DDBJ whole genome shotgun (WGS) entry which is preliminary data.</text>
</comment>
<feature type="repeat" description="CXXCXGXG motif" evidence="8">
    <location>
        <begin position="172"/>
        <end position="179"/>
    </location>
</feature>
<dbReference type="GO" id="GO:0031072">
    <property type="term" value="F:heat shock protein binding"/>
    <property type="evidence" value="ECO:0007669"/>
    <property type="project" value="InterPro"/>
</dbReference>
<keyword evidence="8" id="KW-0963">Cytoplasm</keyword>
<feature type="binding site" evidence="8">
    <location>
        <position position="186"/>
    </location>
    <ligand>
        <name>Zn(2+)</name>
        <dbReference type="ChEBI" id="CHEBI:29105"/>
        <label>1</label>
    </ligand>
</feature>
<dbReference type="SUPFAM" id="SSF57938">
    <property type="entry name" value="DnaJ/Hsp40 cysteine-rich domain"/>
    <property type="match status" value="1"/>
</dbReference>
<organism evidence="11 12">
    <name type="scientific">Candidatus Magasanikbacteria bacterium GW2011_GWC2_45_8</name>
    <dbReference type="NCBI Taxonomy" id="1619050"/>
    <lineage>
        <taxon>Bacteria</taxon>
        <taxon>Candidatus Magasanikiibacteriota</taxon>
    </lineage>
</organism>
<keyword evidence="8" id="KW-0235">DNA replication</keyword>
<proteinExistence type="inferred from homology"/>
<dbReference type="SUPFAM" id="SSF46565">
    <property type="entry name" value="Chaperone J-domain"/>
    <property type="match status" value="1"/>
</dbReference>
<protein>
    <recommendedName>
        <fullName evidence="7 8">Chaperone protein DnaJ</fullName>
    </recommendedName>
</protein>
<dbReference type="PANTHER" id="PTHR43096">
    <property type="entry name" value="DNAJ HOMOLOG 1, MITOCHONDRIAL-RELATED"/>
    <property type="match status" value="1"/>
</dbReference>
<evidence type="ECO:0000313" key="11">
    <source>
        <dbReference type="EMBL" id="KKU13386.1"/>
    </source>
</evidence>
<evidence type="ECO:0000313" key="12">
    <source>
        <dbReference type="Proteomes" id="UP000034911"/>
    </source>
</evidence>
<dbReference type="AlphaFoldDB" id="A0A0G1MYC3"/>
<dbReference type="FunFam" id="2.60.260.20:FF:000005">
    <property type="entry name" value="Chaperone protein dnaJ 1, mitochondrial"/>
    <property type="match status" value="1"/>
</dbReference>
<dbReference type="PATRIC" id="fig|1619050.3.peg.480"/>
<evidence type="ECO:0000256" key="7">
    <source>
        <dbReference type="ARBA" id="ARBA00067609"/>
    </source>
</evidence>
<dbReference type="GO" id="GO:0006260">
    <property type="term" value="P:DNA replication"/>
    <property type="evidence" value="ECO:0007669"/>
    <property type="project" value="UniProtKB-KW"/>
</dbReference>
<dbReference type="Gene3D" id="2.60.260.20">
    <property type="entry name" value="Urease metallochaperone UreE, N-terminal domain"/>
    <property type="match status" value="2"/>
</dbReference>
<comment type="subcellular location">
    <subcellularLocation>
        <location evidence="8">Cytoplasm</location>
    </subcellularLocation>
</comment>
<feature type="domain" description="CR-type" evidence="10">
    <location>
        <begin position="116"/>
        <end position="198"/>
    </location>
</feature>
<reference evidence="11 12" key="1">
    <citation type="journal article" date="2015" name="Nature">
        <title>rRNA introns, odd ribosomes, and small enigmatic genomes across a large radiation of phyla.</title>
        <authorList>
            <person name="Brown C.T."/>
            <person name="Hug L.A."/>
            <person name="Thomas B.C."/>
            <person name="Sharon I."/>
            <person name="Castelle C.J."/>
            <person name="Singh A."/>
            <person name="Wilkins M.J."/>
            <person name="Williams K.H."/>
            <person name="Banfield J.F."/>
        </authorList>
    </citation>
    <scope>NUCLEOTIDE SEQUENCE [LARGE SCALE GENOMIC DNA]</scope>
</reference>
<dbReference type="InterPro" id="IPR012724">
    <property type="entry name" value="DnaJ"/>
</dbReference>
<feature type="binding site" evidence="8">
    <location>
        <position position="146"/>
    </location>
    <ligand>
        <name>Zn(2+)</name>
        <dbReference type="ChEBI" id="CHEBI:29105"/>
        <label>2</label>
    </ligand>
</feature>
<accession>A0A0G1MYC3</accession>
<dbReference type="CDD" id="cd10719">
    <property type="entry name" value="DnaJ_zf"/>
    <property type="match status" value="1"/>
</dbReference>
<evidence type="ECO:0000256" key="3">
    <source>
        <dbReference type="ARBA" id="ARBA00022771"/>
    </source>
</evidence>
<dbReference type="Pfam" id="PF01556">
    <property type="entry name" value="DnaJ_C"/>
    <property type="match status" value="1"/>
</dbReference>
<keyword evidence="8" id="KW-0346">Stress response</keyword>
<dbReference type="STRING" id="1619050.UX20_C0023G0011"/>
<evidence type="ECO:0000259" key="10">
    <source>
        <dbReference type="PROSITE" id="PS51188"/>
    </source>
</evidence>
<feature type="repeat" description="CXXCXGXG motif" evidence="8">
    <location>
        <begin position="129"/>
        <end position="136"/>
    </location>
</feature>
<feature type="binding site" evidence="8">
    <location>
        <position position="129"/>
    </location>
    <ligand>
        <name>Zn(2+)</name>
        <dbReference type="ChEBI" id="CHEBI:29105"/>
        <label>1</label>
    </ligand>
</feature>
<dbReference type="GO" id="GO:0051082">
    <property type="term" value="F:unfolded protein binding"/>
    <property type="evidence" value="ECO:0007669"/>
    <property type="project" value="UniProtKB-UniRule"/>
</dbReference>
<feature type="repeat" description="CXXCXGXG motif" evidence="8">
    <location>
        <begin position="146"/>
        <end position="153"/>
    </location>
</feature>
<feature type="binding site" evidence="8">
    <location>
        <position position="149"/>
    </location>
    <ligand>
        <name>Zn(2+)</name>
        <dbReference type="ChEBI" id="CHEBI:29105"/>
        <label>2</label>
    </ligand>
</feature>
<dbReference type="Gene3D" id="2.10.230.10">
    <property type="entry name" value="Heat shock protein DnaJ, cysteine-rich domain"/>
    <property type="match status" value="1"/>
</dbReference>
<evidence type="ECO:0000256" key="2">
    <source>
        <dbReference type="ARBA" id="ARBA00022737"/>
    </source>
</evidence>
<dbReference type="GO" id="GO:0008270">
    <property type="term" value="F:zinc ion binding"/>
    <property type="evidence" value="ECO:0007669"/>
    <property type="project" value="UniProtKB-UniRule"/>
</dbReference>
<comment type="cofactor">
    <cofactor evidence="8">
        <name>Zn(2+)</name>
        <dbReference type="ChEBI" id="CHEBI:29105"/>
    </cofactor>
    <text evidence="8">Binds 2 Zn(2+) ions per monomer.</text>
</comment>
<dbReference type="Gene3D" id="1.10.287.110">
    <property type="entry name" value="DnaJ domain"/>
    <property type="match status" value="1"/>
</dbReference>
<evidence type="ECO:0000256" key="8">
    <source>
        <dbReference type="HAMAP-Rule" id="MF_01152"/>
    </source>
</evidence>
<dbReference type="PANTHER" id="PTHR43096:SF48">
    <property type="entry name" value="CHAPERONE PROTEIN DNAJ"/>
    <property type="match status" value="1"/>
</dbReference>
<dbReference type="HAMAP" id="MF_01152">
    <property type="entry name" value="DnaJ"/>
    <property type="match status" value="1"/>
</dbReference>
<keyword evidence="3 8" id="KW-0863">Zinc-finger</keyword>
<dbReference type="CDD" id="cd10747">
    <property type="entry name" value="DnaJ_C"/>
    <property type="match status" value="1"/>
</dbReference>
<dbReference type="InterPro" id="IPR002939">
    <property type="entry name" value="DnaJ_C"/>
</dbReference>
<dbReference type="InterPro" id="IPR001305">
    <property type="entry name" value="HSP_DnaJ_Cys-rich_dom"/>
</dbReference>
<comment type="subunit">
    <text evidence="8">Homodimer.</text>
</comment>
<feature type="zinc finger region" description="CR-type" evidence="9">
    <location>
        <begin position="116"/>
        <end position="198"/>
    </location>
</feature>
<dbReference type="Proteomes" id="UP000034911">
    <property type="component" value="Unassembled WGS sequence"/>
</dbReference>
<dbReference type="PROSITE" id="PS51188">
    <property type="entry name" value="ZF_CR"/>
    <property type="match status" value="1"/>
</dbReference>
<dbReference type="SUPFAM" id="SSF49493">
    <property type="entry name" value="HSP40/DnaJ peptide-binding domain"/>
    <property type="match status" value="2"/>
</dbReference>
<comment type="domain">
    <text evidence="8">The J domain is necessary and sufficient to stimulate DnaK ATPase activity. Zinc center 1 plays an important role in the autonomous, DnaK-independent chaperone activity of DnaJ. Zinc center 2 is essential for interaction with DnaK and for DnaJ activity.</text>
</comment>
<feature type="repeat" description="CXXCXGXG motif" evidence="8">
    <location>
        <begin position="186"/>
        <end position="193"/>
    </location>
</feature>
<dbReference type="GO" id="GO:0005524">
    <property type="term" value="F:ATP binding"/>
    <property type="evidence" value="ECO:0007669"/>
    <property type="project" value="InterPro"/>
</dbReference>
<dbReference type="GO" id="GO:0009408">
    <property type="term" value="P:response to heat"/>
    <property type="evidence" value="ECO:0007669"/>
    <property type="project" value="InterPro"/>
</dbReference>
<dbReference type="FunFam" id="2.10.230.10:FF:000002">
    <property type="entry name" value="Molecular chaperone DnaJ"/>
    <property type="match status" value="1"/>
</dbReference>
<comment type="function">
    <text evidence="8">Participates actively in the response to hyperosmotic and heat shock by preventing the aggregation of stress-denatured proteins and by disaggregating proteins, also in an autonomous, DnaK-independent fashion. Unfolded proteins bind initially to DnaJ; upon interaction with the DnaJ-bound protein, DnaK hydrolyzes its bound ATP, resulting in the formation of a stable complex. GrpE releases ADP from DnaK; ATP binding to DnaK triggers the release of the substrate protein, thus completing the reaction cycle. Several rounds of ATP-dependent interactions between DnaJ, DnaK and GrpE are required for fully efficient folding. Also involved, together with DnaK and GrpE, in the DNA replication of plasmids through activation of initiation proteins.</text>
</comment>
<dbReference type="Pfam" id="PF00684">
    <property type="entry name" value="DnaJ_CXXCXGXG"/>
    <property type="match status" value="1"/>
</dbReference>
<dbReference type="GO" id="GO:0042026">
    <property type="term" value="P:protein refolding"/>
    <property type="evidence" value="ECO:0007669"/>
    <property type="project" value="TreeGrafter"/>
</dbReference>
<comment type="similarity">
    <text evidence="6 8">Belongs to the DnaJ family.</text>
</comment>
<keyword evidence="4 8" id="KW-0862">Zinc</keyword>